<reference evidence="1 2" key="1">
    <citation type="submission" date="2019-08" db="EMBL/GenBank/DDBJ databases">
        <title>Whole genome of Aphis craccivora.</title>
        <authorList>
            <person name="Voronova N.V."/>
            <person name="Shulinski R.S."/>
            <person name="Bandarenka Y.V."/>
            <person name="Zhorov D.G."/>
            <person name="Warner D."/>
        </authorList>
    </citation>
    <scope>NUCLEOTIDE SEQUENCE [LARGE SCALE GENOMIC DNA]</scope>
    <source>
        <strain evidence="1">180601</strain>
        <tissue evidence="1">Whole Body</tissue>
    </source>
</reference>
<comment type="caution">
    <text evidence="1">The sequence shown here is derived from an EMBL/GenBank/DDBJ whole genome shotgun (WGS) entry which is preliminary data.</text>
</comment>
<dbReference type="PANTHER" id="PTHR47331">
    <property type="entry name" value="PHD-TYPE DOMAIN-CONTAINING PROTEIN"/>
    <property type="match status" value="1"/>
</dbReference>
<dbReference type="Gene3D" id="3.10.10.10">
    <property type="entry name" value="HIV Type 1 Reverse Transcriptase, subunit A, domain 1"/>
    <property type="match status" value="1"/>
</dbReference>
<dbReference type="Proteomes" id="UP000478052">
    <property type="component" value="Unassembled WGS sequence"/>
</dbReference>
<sequence length="127" mass="14535">MYRQILVHSDDCQLQKIVYRSKPTDKLQEFILKTVTYGTKTAPYLATRCLVQLGKTCNDSEISQIIQRDFYVDDLLTGADTVEACHNIYQKLTNILTSAQLPLRKWCSNSPTLLSWLPTTTDANYLL</sequence>
<dbReference type="InterPro" id="IPR043128">
    <property type="entry name" value="Rev_trsase/Diguanyl_cyclase"/>
</dbReference>
<accession>A0A6G0VM40</accession>
<dbReference type="InterPro" id="IPR043502">
    <property type="entry name" value="DNA/RNA_pol_sf"/>
</dbReference>
<protein>
    <submittedName>
        <fullName evidence="1">Integrase catalytic domain-containing protein</fullName>
    </submittedName>
</protein>
<dbReference type="OrthoDB" id="6627562at2759"/>
<evidence type="ECO:0000313" key="1">
    <source>
        <dbReference type="EMBL" id="KAF0701451.1"/>
    </source>
</evidence>
<gene>
    <name evidence="1" type="ORF">FWK35_00036274</name>
</gene>
<dbReference type="Gene3D" id="3.30.70.270">
    <property type="match status" value="1"/>
</dbReference>
<evidence type="ECO:0000313" key="2">
    <source>
        <dbReference type="Proteomes" id="UP000478052"/>
    </source>
</evidence>
<dbReference type="SUPFAM" id="SSF56672">
    <property type="entry name" value="DNA/RNA polymerases"/>
    <property type="match status" value="1"/>
</dbReference>
<feature type="non-terminal residue" evidence="1">
    <location>
        <position position="127"/>
    </location>
</feature>
<dbReference type="GO" id="GO:0071897">
    <property type="term" value="P:DNA biosynthetic process"/>
    <property type="evidence" value="ECO:0007669"/>
    <property type="project" value="UniProtKB-ARBA"/>
</dbReference>
<name>A0A6G0VM40_APHCR</name>
<keyword evidence="2" id="KW-1185">Reference proteome</keyword>
<organism evidence="1 2">
    <name type="scientific">Aphis craccivora</name>
    <name type="common">Cowpea aphid</name>
    <dbReference type="NCBI Taxonomy" id="307492"/>
    <lineage>
        <taxon>Eukaryota</taxon>
        <taxon>Metazoa</taxon>
        <taxon>Ecdysozoa</taxon>
        <taxon>Arthropoda</taxon>
        <taxon>Hexapoda</taxon>
        <taxon>Insecta</taxon>
        <taxon>Pterygota</taxon>
        <taxon>Neoptera</taxon>
        <taxon>Paraneoptera</taxon>
        <taxon>Hemiptera</taxon>
        <taxon>Sternorrhyncha</taxon>
        <taxon>Aphidomorpha</taxon>
        <taxon>Aphidoidea</taxon>
        <taxon>Aphididae</taxon>
        <taxon>Aphidini</taxon>
        <taxon>Aphis</taxon>
        <taxon>Aphis</taxon>
    </lineage>
</organism>
<dbReference type="AlphaFoldDB" id="A0A6G0VM40"/>
<proteinExistence type="predicted"/>
<dbReference type="EMBL" id="VUJU01014736">
    <property type="protein sequence ID" value="KAF0701451.1"/>
    <property type="molecule type" value="Genomic_DNA"/>
</dbReference>